<evidence type="ECO:0000256" key="2">
    <source>
        <dbReference type="RuleBase" id="RU362080"/>
    </source>
</evidence>
<evidence type="ECO:0000256" key="1">
    <source>
        <dbReference type="ARBA" id="ARBA00009981"/>
    </source>
</evidence>
<reference evidence="3 4" key="1">
    <citation type="submission" date="2019-02" db="EMBL/GenBank/DDBJ databases">
        <title>Deep-cultivation of Planctomycetes and their phenomic and genomic characterization uncovers novel biology.</title>
        <authorList>
            <person name="Wiegand S."/>
            <person name="Jogler M."/>
            <person name="Boedeker C."/>
            <person name="Pinto D."/>
            <person name="Vollmers J."/>
            <person name="Rivas-Marin E."/>
            <person name="Kohn T."/>
            <person name="Peeters S.H."/>
            <person name="Heuer A."/>
            <person name="Rast P."/>
            <person name="Oberbeckmann S."/>
            <person name="Bunk B."/>
            <person name="Jeske O."/>
            <person name="Meyerdierks A."/>
            <person name="Storesund J.E."/>
            <person name="Kallscheuer N."/>
            <person name="Luecker S."/>
            <person name="Lage O.M."/>
            <person name="Pohl T."/>
            <person name="Merkel B.J."/>
            <person name="Hornburger P."/>
            <person name="Mueller R.-W."/>
            <person name="Bruemmer F."/>
            <person name="Labrenz M."/>
            <person name="Spormann A.M."/>
            <person name="Op den Camp H."/>
            <person name="Overmann J."/>
            <person name="Amann R."/>
            <person name="Jetten M.S.M."/>
            <person name="Mascher T."/>
            <person name="Medema M.H."/>
            <person name="Devos D.P."/>
            <person name="Kaster A.-K."/>
            <person name="Ovreas L."/>
            <person name="Rohde M."/>
            <person name="Galperin M.Y."/>
            <person name="Jogler C."/>
        </authorList>
    </citation>
    <scope>NUCLEOTIDE SEQUENCE [LARGE SCALE GENOMIC DNA]</scope>
    <source>
        <strain evidence="3 4">Pan265</strain>
    </source>
</reference>
<dbReference type="SUPFAM" id="SSF143120">
    <property type="entry name" value="YefM-like"/>
    <property type="match status" value="1"/>
</dbReference>
<sequence>MIRSENTQSVSDFKSNYTKTLDRLNETGEAEILTQNGQARAVLLSPRAFDQLMADAQLARDVAMIRQSHAEYLGGEARPVASVFEELRSKIFDIKRGI</sequence>
<organism evidence="3 4">
    <name type="scientific">Mucisphaera calidilacus</name>
    <dbReference type="NCBI Taxonomy" id="2527982"/>
    <lineage>
        <taxon>Bacteria</taxon>
        <taxon>Pseudomonadati</taxon>
        <taxon>Planctomycetota</taxon>
        <taxon>Phycisphaerae</taxon>
        <taxon>Phycisphaerales</taxon>
        <taxon>Phycisphaeraceae</taxon>
        <taxon>Mucisphaera</taxon>
    </lineage>
</organism>
<dbReference type="KEGG" id="mcad:Pan265_24210"/>
<keyword evidence="4" id="KW-1185">Reference proteome</keyword>
<accession>A0A518C006</accession>
<protein>
    <recommendedName>
        <fullName evidence="2">Antitoxin</fullName>
    </recommendedName>
</protein>
<dbReference type="Proteomes" id="UP000320386">
    <property type="component" value="Chromosome"/>
</dbReference>
<dbReference type="EMBL" id="CP036280">
    <property type="protein sequence ID" value="QDU72551.1"/>
    <property type="molecule type" value="Genomic_DNA"/>
</dbReference>
<comment type="similarity">
    <text evidence="1 2">Belongs to the phD/YefM antitoxin family.</text>
</comment>
<dbReference type="Pfam" id="PF02604">
    <property type="entry name" value="PhdYeFM_antitox"/>
    <property type="match status" value="1"/>
</dbReference>
<dbReference type="AlphaFoldDB" id="A0A518C006"/>
<comment type="function">
    <text evidence="2">Antitoxin component of a type II toxin-antitoxin (TA) system.</text>
</comment>
<dbReference type="OrthoDB" id="198639at2"/>
<dbReference type="Gene3D" id="3.40.1620.10">
    <property type="entry name" value="YefM-like domain"/>
    <property type="match status" value="1"/>
</dbReference>
<proteinExistence type="inferred from homology"/>
<evidence type="ECO:0000313" key="3">
    <source>
        <dbReference type="EMBL" id="QDU72551.1"/>
    </source>
</evidence>
<evidence type="ECO:0000313" key="4">
    <source>
        <dbReference type="Proteomes" id="UP000320386"/>
    </source>
</evidence>
<name>A0A518C006_9BACT</name>
<dbReference type="RefSeq" id="WP_145446726.1">
    <property type="nucleotide sequence ID" value="NZ_CP036280.1"/>
</dbReference>
<dbReference type="InterPro" id="IPR036165">
    <property type="entry name" value="YefM-like_sf"/>
</dbReference>
<gene>
    <name evidence="3" type="ORF">Pan265_24210</name>
</gene>
<dbReference type="InterPro" id="IPR006442">
    <property type="entry name" value="Antitoxin_Phd/YefM"/>
</dbReference>